<keyword evidence="2" id="KW-0963">Cytoplasm</keyword>
<evidence type="ECO:0000256" key="1">
    <source>
        <dbReference type="ARBA" id="ARBA00004496"/>
    </source>
</evidence>
<dbReference type="GO" id="GO:0006357">
    <property type="term" value="P:regulation of transcription by RNA polymerase II"/>
    <property type="evidence" value="ECO:0007669"/>
    <property type="project" value="TreeGrafter"/>
</dbReference>
<evidence type="ECO:0000256" key="3">
    <source>
        <dbReference type="ARBA" id="ARBA00022723"/>
    </source>
</evidence>
<dbReference type="OrthoDB" id="5792412at2759"/>
<dbReference type="Pfam" id="PF25892">
    <property type="entry name" value="Spe-44"/>
    <property type="match status" value="1"/>
</dbReference>
<dbReference type="RefSeq" id="XP_026226548.1">
    <property type="nucleotide sequence ID" value="XM_026370763.1"/>
</dbReference>
<sequence>MAGAEVTVSTGELMMVKEEEGESSGSNHKTQVFLHLHPILQGVKDGIADGGTTVLAIETHDDDNKTEGEEIEYGYPITCGDSRAVLLFKKFVCPGINVRCVKFNDQLISPKQFVHLAGKATLKDWKRAIRLGGVMLRKMMDSGQIDFYQHDTACSNTCRSTKFDVPINSARLPPGTSVQPSPSCLALDPLGGQVPLLTGRVVHEAPEVEETLEDKFSATAEWMSGPAQSLNSTANGHAAKRKRAYTPDGVLNLWKGVADSGLMSEVLSSLQTELFATLKGVELRSEKANLQETDAIILNSLCEMFGLLDSVKQALDLRCSQNQENKTRNCVYVLGEPVEEQRRRGRDKSKSSKHFRPQRHNSQTQNVLSPVRTSPTVHPLCLTGSSAAYHAQLSIDPQLFTRFSASTGQYHQTRAGRMNRGGRSATLKHSETGSQEKLHHLGQEGVEKGDTIGRNKEPGRRTDMSDQSPEAPQLRSEEVEETDGLCDIERVIIGRKASTKHK</sequence>
<dbReference type="PANTHER" id="PTHR10417">
    <property type="entry name" value="GLUCOCORTICOID MODULATORY ELEMENT-BINDING PROTEIN"/>
    <property type="match status" value="1"/>
</dbReference>
<reference evidence="12" key="3">
    <citation type="submission" date="2025-09" db="UniProtKB">
        <authorList>
            <consortium name="Ensembl"/>
        </authorList>
    </citation>
    <scope>IDENTIFICATION</scope>
</reference>
<dbReference type="Ensembl" id="ENSATET00000034833.3">
    <property type="protein sequence ID" value="ENSATEP00000034335.1"/>
    <property type="gene ID" value="ENSATEG00000023592.3"/>
</dbReference>
<dbReference type="InterPro" id="IPR059099">
    <property type="entry name" value="GMEB1/2/Spe-44_dom"/>
</dbReference>
<keyword evidence="3" id="KW-0479">Metal-binding</keyword>
<keyword evidence="6" id="KW-0175">Coiled coil</keyword>
<dbReference type="GO" id="GO:0000978">
    <property type="term" value="F:RNA polymerase II cis-regulatory region sequence-specific DNA binding"/>
    <property type="evidence" value="ECO:0007669"/>
    <property type="project" value="TreeGrafter"/>
</dbReference>
<dbReference type="PANTHER" id="PTHR10417:SF3">
    <property type="entry name" value="GLUCOCORTICOID MODULATORY ELEMENT-BINDING PROTEIN 1"/>
    <property type="match status" value="1"/>
</dbReference>
<keyword evidence="4" id="KW-0862">Zinc</keyword>
<dbReference type="GO" id="GO:0005634">
    <property type="term" value="C:nucleus"/>
    <property type="evidence" value="ECO:0007669"/>
    <property type="project" value="TreeGrafter"/>
</dbReference>
<reference evidence="12" key="2">
    <citation type="submission" date="2025-08" db="UniProtKB">
        <authorList>
            <consortium name="Ensembl"/>
        </authorList>
    </citation>
    <scope>IDENTIFICATION</scope>
</reference>
<dbReference type="GO" id="GO:0046872">
    <property type="term" value="F:metal ion binding"/>
    <property type="evidence" value="ECO:0007669"/>
    <property type="project" value="UniProtKB-KW"/>
</dbReference>
<dbReference type="Pfam" id="PF01342">
    <property type="entry name" value="SAND"/>
    <property type="match status" value="1"/>
</dbReference>
<dbReference type="SUPFAM" id="SSF63763">
    <property type="entry name" value="SAND domain-like"/>
    <property type="match status" value="1"/>
</dbReference>
<feature type="region of interest" description="Disordered" evidence="10">
    <location>
        <begin position="1"/>
        <end position="26"/>
    </location>
</feature>
<dbReference type="InParanoid" id="A0A3Q1JME5"/>
<organism evidence="12 13">
    <name type="scientific">Anabas testudineus</name>
    <name type="common">Climbing perch</name>
    <name type="synonym">Anthias testudineus</name>
    <dbReference type="NCBI Taxonomy" id="64144"/>
    <lineage>
        <taxon>Eukaryota</taxon>
        <taxon>Metazoa</taxon>
        <taxon>Chordata</taxon>
        <taxon>Craniata</taxon>
        <taxon>Vertebrata</taxon>
        <taxon>Euteleostomi</taxon>
        <taxon>Actinopterygii</taxon>
        <taxon>Neopterygii</taxon>
        <taxon>Teleostei</taxon>
        <taxon>Neoteleostei</taxon>
        <taxon>Acanthomorphata</taxon>
        <taxon>Anabantaria</taxon>
        <taxon>Anabantiformes</taxon>
        <taxon>Anabantoidei</taxon>
        <taxon>Anabantidae</taxon>
        <taxon>Anabas</taxon>
    </lineage>
</organism>
<feature type="region of interest" description="Disordered" evidence="10">
    <location>
        <begin position="410"/>
        <end position="485"/>
    </location>
</feature>
<dbReference type="OMA" id="CNQRKSY"/>
<evidence type="ECO:0000256" key="8">
    <source>
        <dbReference type="ARBA" id="ARBA00023163"/>
    </source>
</evidence>
<dbReference type="AlphaFoldDB" id="A0A3Q1JME5"/>
<dbReference type="GO" id="GO:0005737">
    <property type="term" value="C:cytoplasm"/>
    <property type="evidence" value="ECO:0007669"/>
    <property type="project" value="UniProtKB-SubCell"/>
</dbReference>
<name>A0A3Q1JME5_ANATE</name>
<dbReference type="PROSITE" id="PS50864">
    <property type="entry name" value="SAND"/>
    <property type="match status" value="1"/>
</dbReference>
<evidence type="ECO:0000256" key="7">
    <source>
        <dbReference type="ARBA" id="ARBA00023125"/>
    </source>
</evidence>
<feature type="region of interest" description="Disordered" evidence="10">
    <location>
        <begin position="339"/>
        <end position="376"/>
    </location>
</feature>
<proteinExistence type="predicted"/>
<protein>
    <recommendedName>
        <fullName evidence="11">SAND domain-containing protein</fullName>
    </recommendedName>
</protein>
<evidence type="ECO:0000256" key="9">
    <source>
        <dbReference type="ARBA" id="ARBA00023242"/>
    </source>
</evidence>
<evidence type="ECO:0000256" key="4">
    <source>
        <dbReference type="ARBA" id="ARBA00022833"/>
    </source>
</evidence>
<dbReference type="SMART" id="SM00258">
    <property type="entry name" value="SAND"/>
    <property type="match status" value="1"/>
</dbReference>
<keyword evidence="13" id="KW-1185">Reference proteome</keyword>
<evidence type="ECO:0000256" key="10">
    <source>
        <dbReference type="SAM" id="MobiDB-lite"/>
    </source>
</evidence>
<dbReference type="GeneTree" id="ENSGT00410000025596"/>
<feature type="domain" description="SAND" evidence="11">
    <location>
        <begin position="75"/>
        <end position="146"/>
    </location>
</feature>
<feature type="compositionally biased region" description="Basic residues" evidence="10">
    <location>
        <begin position="343"/>
        <end position="359"/>
    </location>
</feature>
<keyword evidence="5" id="KW-0805">Transcription regulation</keyword>
<keyword evidence="8" id="KW-0804">Transcription</keyword>
<keyword evidence="9" id="KW-0539">Nucleus</keyword>
<dbReference type="FunFam" id="3.10.390.10:FF:000003">
    <property type="entry name" value="glucocorticoid modulatory element-binding protein 1 isoform X2"/>
    <property type="match status" value="1"/>
</dbReference>
<feature type="compositionally biased region" description="Polar residues" evidence="10">
    <location>
        <begin position="360"/>
        <end position="376"/>
    </location>
</feature>
<feature type="compositionally biased region" description="Basic and acidic residues" evidence="10">
    <location>
        <begin position="428"/>
        <end position="464"/>
    </location>
</feature>
<evidence type="ECO:0000313" key="12">
    <source>
        <dbReference type="Ensembl" id="ENSATEP00000034335.1"/>
    </source>
</evidence>
<evidence type="ECO:0000256" key="2">
    <source>
        <dbReference type="ARBA" id="ARBA00022490"/>
    </source>
</evidence>
<evidence type="ECO:0000256" key="5">
    <source>
        <dbReference type="ARBA" id="ARBA00023015"/>
    </source>
</evidence>
<dbReference type="InterPro" id="IPR000770">
    <property type="entry name" value="SAND_dom"/>
</dbReference>
<accession>A0A3Q1JME5</accession>
<evidence type="ECO:0000313" key="13">
    <source>
        <dbReference type="Proteomes" id="UP000265040"/>
    </source>
</evidence>
<reference evidence="12" key="1">
    <citation type="submission" date="2021-04" db="EMBL/GenBank/DDBJ databases">
        <authorList>
            <consortium name="Wellcome Sanger Institute Data Sharing"/>
        </authorList>
    </citation>
    <scope>NUCLEOTIDE SEQUENCE [LARGE SCALE GENOMIC DNA]</scope>
</reference>
<evidence type="ECO:0000256" key="6">
    <source>
        <dbReference type="ARBA" id="ARBA00023054"/>
    </source>
</evidence>
<dbReference type="STRING" id="64144.ENSATEP00000034335"/>
<dbReference type="Proteomes" id="UP000265040">
    <property type="component" value="Chromosome 16"/>
</dbReference>
<keyword evidence="7" id="KW-0238">DNA-binding</keyword>
<dbReference type="GeneID" id="113169392"/>
<evidence type="ECO:0000259" key="11">
    <source>
        <dbReference type="PROSITE" id="PS50864"/>
    </source>
</evidence>
<dbReference type="Gene3D" id="3.10.390.10">
    <property type="entry name" value="SAND domain-like"/>
    <property type="match status" value="1"/>
</dbReference>
<comment type="subcellular location">
    <subcellularLocation>
        <location evidence="1">Cytoplasm</location>
    </subcellularLocation>
</comment>
<dbReference type="InterPro" id="IPR010919">
    <property type="entry name" value="SAND-like_dom_sf"/>
</dbReference>